<reference evidence="1 2" key="1">
    <citation type="submission" date="2024-06" db="EMBL/GenBank/DDBJ databases">
        <title>Genomic Encyclopedia of Type Strains, Phase IV (KMG-IV): sequencing the most valuable type-strain genomes for metagenomic binning, comparative biology and taxonomic classification.</title>
        <authorList>
            <person name="Goeker M."/>
        </authorList>
    </citation>
    <scope>NUCLEOTIDE SEQUENCE [LARGE SCALE GENOMIC DNA]</scope>
    <source>
        <strain evidence="1 2">DSM 17253</strain>
    </source>
</reference>
<sequence>MVVEVVSKPVAIDCVIWYTSNSFSMERLFGLV</sequence>
<dbReference type="EMBL" id="JBEPLV010000001">
    <property type="protein sequence ID" value="MET3544375.1"/>
    <property type="molecule type" value="Genomic_DNA"/>
</dbReference>
<protein>
    <submittedName>
        <fullName evidence="1">Uncharacterized protein</fullName>
    </submittedName>
</protein>
<dbReference type="Proteomes" id="UP001549098">
    <property type="component" value="Unassembled WGS sequence"/>
</dbReference>
<proteinExistence type="predicted"/>
<organism evidence="1 2">
    <name type="scientific">Paenibacillus favisporus</name>
    <dbReference type="NCBI Taxonomy" id="221028"/>
    <lineage>
        <taxon>Bacteria</taxon>
        <taxon>Bacillati</taxon>
        <taxon>Bacillota</taxon>
        <taxon>Bacilli</taxon>
        <taxon>Bacillales</taxon>
        <taxon>Paenibacillaceae</taxon>
        <taxon>Paenibacillus</taxon>
    </lineage>
</organism>
<accession>A0ABV2EXW7</accession>
<comment type="caution">
    <text evidence="1">The sequence shown here is derived from an EMBL/GenBank/DDBJ whole genome shotgun (WGS) entry which is preliminary data.</text>
</comment>
<keyword evidence="2" id="KW-1185">Reference proteome</keyword>
<evidence type="ECO:0000313" key="2">
    <source>
        <dbReference type="Proteomes" id="UP001549098"/>
    </source>
</evidence>
<evidence type="ECO:0000313" key="1">
    <source>
        <dbReference type="EMBL" id="MET3544375.1"/>
    </source>
</evidence>
<name>A0ABV2EXW7_9BACL</name>
<gene>
    <name evidence="1" type="ORF">ABID47_000969</name>
</gene>